<evidence type="ECO:0000256" key="7">
    <source>
        <dbReference type="ARBA" id="ARBA00022989"/>
    </source>
</evidence>
<evidence type="ECO:0000256" key="11">
    <source>
        <dbReference type="ARBA" id="ARBA00023180"/>
    </source>
</evidence>
<evidence type="ECO:0000313" key="17">
    <source>
        <dbReference type="EMBL" id="CAI9727384.1"/>
    </source>
</evidence>
<dbReference type="InterPro" id="IPR048286">
    <property type="entry name" value="Integrin_alpha_Ig-like_3"/>
</dbReference>
<keyword evidence="18" id="KW-1185">Reference proteome</keyword>
<evidence type="ECO:0000256" key="13">
    <source>
        <dbReference type="RuleBase" id="RU003762"/>
    </source>
</evidence>
<dbReference type="Gene3D" id="2.60.40.1530">
    <property type="entry name" value="ntegrin, alpha v. Chain A, domain 4"/>
    <property type="match status" value="1"/>
</dbReference>
<accession>A0AA36F7R2</accession>
<keyword evidence="9 13" id="KW-0472">Membrane</keyword>
<dbReference type="GO" id="GO:0008305">
    <property type="term" value="C:integrin complex"/>
    <property type="evidence" value="ECO:0007669"/>
    <property type="project" value="InterPro"/>
</dbReference>
<evidence type="ECO:0000256" key="12">
    <source>
        <dbReference type="PROSITE-ProRule" id="PRU00803"/>
    </source>
</evidence>
<keyword evidence="3 13" id="KW-0812">Transmembrane</keyword>
<dbReference type="Gene3D" id="2.60.40.1510">
    <property type="entry name" value="ntegrin, alpha v. Chain A, domain 3"/>
    <property type="match status" value="1"/>
</dbReference>
<evidence type="ECO:0000259" key="16">
    <source>
        <dbReference type="Pfam" id="PF20806"/>
    </source>
</evidence>
<dbReference type="PRINTS" id="PR01185">
    <property type="entry name" value="INTEGRINA"/>
</dbReference>
<comment type="similarity">
    <text evidence="2 13">Belongs to the integrin alpha chain family.</text>
</comment>
<dbReference type="InterPro" id="IPR013519">
    <property type="entry name" value="Int_alpha_beta-p"/>
</dbReference>
<evidence type="ECO:0000313" key="18">
    <source>
        <dbReference type="Proteomes" id="UP001162480"/>
    </source>
</evidence>
<name>A0AA36F7R2_OCTVU</name>
<dbReference type="GO" id="GO:0009897">
    <property type="term" value="C:external side of plasma membrane"/>
    <property type="evidence" value="ECO:0007669"/>
    <property type="project" value="TreeGrafter"/>
</dbReference>
<dbReference type="InterPro" id="IPR032695">
    <property type="entry name" value="Integrin_dom_sf"/>
</dbReference>
<dbReference type="AlphaFoldDB" id="A0AA36F7R2"/>
<evidence type="ECO:0000256" key="3">
    <source>
        <dbReference type="ARBA" id="ARBA00022692"/>
    </source>
</evidence>
<dbReference type="Proteomes" id="UP001162480">
    <property type="component" value="Chromosome 8"/>
</dbReference>
<dbReference type="InterPro" id="IPR013649">
    <property type="entry name" value="Integrin_alpha_Ig-like_1"/>
</dbReference>
<dbReference type="Pfam" id="PF01839">
    <property type="entry name" value="FG-GAP"/>
    <property type="match status" value="1"/>
</dbReference>
<dbReference type="Gene3D" id="2.60.40.1460">
    <property type="entry name" value="Integrin domains. Chain A, domain 2"/>
    <property type="match status" value="1"/>
</dbReference>
<feature type="domain" description="Integrin alpha second immunoglobulin-like" evidence="15">
    <location>
        <begin position="579"/>
        <end position="714"/>
    </location>
</feature>
<dbReference type="GO" id="GO:0098609">
    <property type="term" value="P:cell-cell adhesion"/>
    <property type="evidence" value="ECO:0007669"/>
    <property type="project" value="TreeGrafter"/>
</dbReference>
<dbReference type="GO" id="GO:0033627">
    <property type="term" value="P:cell adhesion mediated by integrin"/>
    <property type="evidence" value="ECO:0007669"/>
    <property type="project" value="TreeGrafter"/>
</dbReference>
<dbReference type="Pfam" id="PF08441">
    <property type="entry name" value="Integrin_A_Ig_1"/>
    <property type="match status" value="1"/>
</dbReference>
<evidence type="ECO:0000256" key="4">
    <source>
        <dbReference type="ARBA" id="ARBA00022729"/>
    </source>
</evidence>
<feature type="repeat" description="FG-GAP" evidence="12">
    <location>
        <begin position="392"/>
        <end position="453"/>
    </location>
</feature>
<keyword evidence="6 13" id="KW-0130">Cell adhesion</keyword>
<evidence type="ECO:0000256" key="2">
    <source>
        <dbReference type="ARBA" id="ARBA00008054"/>
    </source>
</evidence>
<sequence>MKLLDVISFGFFLIINSRIFAFNIDTNFPIIFKGETDSMFGFSLAIAEQDSNIWLYVGAPRGNKLVKINNHFSYQNRAGSVLLCNASYAWVDEKQCSEMLFPKEAGVSIHDMTGFSMTVVPKPNTDKPNKILFCAPLWSKKFYHLGKCYEAKIGEITNIAPTIIPQNISVDGRFVYLSAGFSVHSFKNGDVSYGVPGTNNCSGLIFMDKLSTGTQENVTINSKVTPSYLGFSIYSGKFTKGKTEFLIGGAPKFNDTGRVDIFNKQYSSTWNEIGSQMGSYFGAALCAVDVNHDGCDDLLIGSPMYKAKIAMEGKVNVYISQCTARISFWDPKPLFGSKGRNAQFGNAIADVGDLNNDLYKDVVIGAPFEDDNIGCIYIYNGGKEGLANDTVQRICGGTFKTLLGFGWSISKSVDVDKNGYNDFAVSALISNKVAILRGRPIIEVSVNMDLNNANLSESNIINITLIFLYNTKHSSSNDLVLGYKLEVDTATVRSNKRLRLSDSVGSDTEIEEKITLKRNESVSKTFTAVLKSNIADFLTPLKFNLSYCIHSHKNFADKLRPIFNRKKDVLKVLRFEKQCLSDDECKADLVLVMRHMGRVFVNETKKITLEVTISNHQDDAFSTTAMFKFGDKISYYGMKNIRNGGVSCLEQRERVECDIANPLSKDEKVEFLLEFKVSIIVLEEIDQPIVVEGEVMTQSEEKHPKDNIRQLKIPLELQAVPELNVKTASTPVKYNKEDQLSINNSDSFVMATDFIIHNLGPSYLPETTAMFSIPMTVPDGNMLFTSTDIHVTRGNISLECDIKLEDNGTSPTISPLTTTQKEVSTLPAESLSKESTANVQRNILVTKQAVTSCQLATCLTVRCKVPEIAAYKQTILSLHLNFSNAHEVFKILDYLQIAIDMEMINDANTYLAPWKRTHSIRVQLSFLADLISGKPINYIWVAAASAAGAFCCIMFLWFLIWKYRCCVTKMQREIHVIKRESIKRRTRRQTSHEGVQYKSIGGECSSKL</sequence>
<dbReference type="SUPFAM" id="SSF69179">
    <property type="entry name" value="Integrin domains"/>
    <property type="match status" value="3"/>
</dbReference>
<evidence type="ECO:0000256" key="1">
    <source>
        <dbReference type="ARBA" id="ARBA00004479"/>
    </source>
</evidence>
<evidence type="ECO:0000256" key="8">
    <source>
        <dbReference type="ARBA" id="ARBA00023037"/>
    </source>
</evidence>
<dbReference type="InterPro" id="IPR013517">
    <property type="entry name" value="FG-GAP"/>
</dbReference>
<feature type="domain" description="Integrin alpha third immunoglobulin-like" evidence="16">
    <location>
        <begin position="753"/>
        <end position="884"/>
    </location>
</feature>
<dbReference type="InterPro" id="IPR000413">
    <property type="entry name" value="Integrin_alpha"/>
</dbReference>
<keyword evidence="8 13" id="KW-0401">Integrin</keyword>
<dbReference type="EMBL" id="OX597821">
    <property type="protein sequence ID" value="CAI9727384.1"/>
    <property type="molecule type" value="Genomic_DNA"/>
</dbReference>
<keyword evidence="4" id="KW-0732">Signal</keyword>
<proteinExistence type="inferred from homology"/>
<dbReference type="Gene3D" id="2.130.10.130">
    <property type="entry name" value="Integrin alpha, N-terminal"/>
    <property type="match status" value="1"/>
</dbReference>
<feature type="transmembrane region" description="Helical" evidence="13">
    <location>
        <begin position="938"/>
        <end position="961"/>
    </location>
</feature>
<dbReference type="PANTHER" id="PTHR23220:SF134">
    <property type="entry name" value="INTEGRIN ALPHA-2 DOMAIN-CONTAINING PROTEIN"/>
    <property type="match status" value="1"/>
</dbReference>
<dbReference type="InterPro" id="IPR028994">
    <property type="entry name" value="Integrin_alpha_N"/>
</dbReference>
<dbReference type="InterPro" id="IPR048285">
    <property type="entry name" value="Integrin_alpha_Ig-like_2"/>
</dbReference>
<comment type="subcellular location">
    <subcellularLocation>
        <location evidence="1 13">Membrane</location>
        <topology evidence="1 13">Single-pass type I membrane protein</topology>
    </subcellularLocation>
</comment>
<dbReference type="PROSITE" id="PS51470">
    <property type="entry name" value="FG_GAP"/>
    <property type="match status" value="3"/>
</dbReference>
<dbReference type="PANTHER" id="PTHR23220">
    <property type="entry name" value="INTEGRIN ALPHA"/>
    <property type="match status" value="1"/>
</dbReference>
<evidence type="ECO:0000256" key="5">
    <source>
        <dbReference type="ARBA" id="ARBA00022737"/>
    </source>
</evidence>
<dbReference type="SUPFAM" id="SSF69318">
    <property type="entry name" value="Integrin alpha N-terminal domain"/>
    <property type="match status" value="1"/>
</dbReference>
<feature type="repeat" description="FG-GAP" evidence="12">
    <location>
        <begin position="330"/>
        <end position="388"/>
    </location>
</feature>
<keyword evidence="11" id="KW-0325">Glycoprotein</keyword>
<dbReference type="SMART" id="SM00191">
    <property type="entry name" value="Int_alpha"/>
    <property type="match status" value="5"/>
</dbReference>
<feature type="repeat" description="FG-GAP" evidence="12">
    <location>
        <begin position="267"/>
        <end position="327"/>
    </location>
</feature>
<dbReference type="Pfam" id="PF20805">
    <property type="entry name" value="Integrin_A_Ig_2"/>
    <property type="match status" value="1"/>
</dbReference>
<gene>
    <name evidence="17" type="ORF">OCTVUL_1B016256</name>
</gene>
<keyword evidence="7 13" id="KW-1133">Transmembrane helix</keyword>
<protein>
    <submittedName>
        <fullName evidence="17">Integrin alpha-9-like</fullName>
    </submittedName>
</protein>
<keyword evidence="5" id="KW-0677">Repeat</keyword>
<feature type="domain" description="Integrin alpha first immunoglubulin-like" evidence="14">
    <location>
        <begin position="439"/>
        <end position="567"/>
    </location>
</feature>
<dbReference type="Pfam" id="PF20806">
    <property type="entry name" value="Integrin_A_Ig_3"/>
    <property type="match status" value="1"/>
</dbReference>
<keyword evidence="10 13" id="KW-0675">Receptor</keyword>
<evidence type="ECO:0000256" key="6">
    <source>
        <dbReference type="ARBA" id="ARBA00022889"/>
    </source>
</evidence>
<organism evidence="17 18">
    <name type="scientific">Octopus vulgaris</name>
    <name type="common">Common octopus</name>
    <dbReference type="NCBI Taxonomy" id="6645"/>
    <lineage>
        <taxon>Eukaryota</taxon>
        <taxon>Metazoa</taxon>
        <taxon>Spiralia</taxon>
        <taxon>Lophotrochozoa</taxon>
        <taxon>Mollusca</taxon>
        <taxon>Cephalopoda</taxon>
        <taxon>Coleoidea</taxon>
        <taxon>Octopodiformes</taxon>
        <taxon>Octopoda</taxon>
        <taxon>Incirrata</taxon>
        <taxon>Octopodidae</taxon>
        <taxon>Octopus</taxon>
    </lineage>
</organism>
<reference evidence="17" key="1">
    <citation type="submission" date="2023-08" db="EMBL/GenBank/DDBJ databases">
        <authorList>
            <person name="Alioto T."/>
            <person name="Alioto T."/>
            <person name="Gomez Garrido J."/>
        </authorList>
    </citation>
    <scope>NUCLEOTIDE SEQUENCE</scope>
</reference>
<evidence type="ECO:0000256" key="9">
    <source>
        <dbReference type="ARBA" id="ARBA00023136"/>
    </source>
</evidence>
<evidence type="ECO:0000259" key="15">
    <source>
        <dbReference type="Pfam" id="PF20805"/>
    </source>
</evidence>
<evidence type="ECO:0000259" key="14">
    <source>
        <dbReference type="Pfam" id="PF08441"/>
    </source>
</evidence>
<dbReference type="GO" id="GO:0007229">
    <property type="term" value="P:integrin-mediated signaling pathway"/>
    <property type="evidence" value="ECO:0007669"/>
    <property type="project" value="UniProtKB-KW"/>
</dbReference>
<dbReference type="GO" id="GO:0005178">
    <property type="term" value="F:integrin binding"/>
    <property type="evidence" value="ECO:0007669"/>
    <property type="project" value="TreeGrafter"/>
</dbReference>
<dbReference type="GO" id="GO:0007160">
    <property type="term" value="P:cell-matrix adhesion"/>
    <property type="evidence" value="ECO:0007669"/>
    <property type="project" value="TreeGrafter"/>
</dbReference>
<evidence type="ECO:0000256" key="10">
    <source>
        <dbReference type="ARBA" id="ARBA00023170"/>
    </source>
</evidence>